<reference evidence="5 6" key="1">
    <citation type="submission" date="2018-04" db="EMBL/GenBank/DDBJ databases">
        <title>Genomic Encyclopedia of Type Strains, Phase IV (KMG-IV): sequencing the most valuable type-strain genomes for metagenomic binning, comparative biology and taxonomic classification.</title>
        <authorList>
            <person name="Goeker M."/>
        </authorList>
    </citation>
    <scope>NUCLEOTIDE SEQUENCE [LARGE SCALE GENOMIC DNA]</scope>
    <source>
        <strain evidence="5 6">DSM 10065</strain>
    </source>
</reference>
<comment type="caution">
    <text evidence="5">The sequence shown here is derived from an EMBL/GenBank/DDBJ whole genome shotgun (WGS) entry which is preliminary data.</text>
</comment>
<evidence type="ECO:0000256" key="1">
    <source>
        <dbReference type="ARBA" id="ARBA00023015"/>
    </source>
</evidence>
<keyword evidence="3" id="KW-0804">Transcription</keyword>
<dbReference type="CDD" id="cd07377">
    <property type="entry name" value="WHTH_GntR"/>
    <property type="match status" value="1"/>
</dbReference>
<keyword evidence="1" id="KW-0805">Transcription regulation</keyword>
<proteinExistence type="predicted"/>
<dbReference type="InterPro" id="IPR000524">
    <property type="entry name" value="Tscrpt_reg_HTH_GntR"/>
</dbReference>
<protein>
    <submittedName>
        <fullName evidence="5">GntR family transcriptional regulator</fullName>
    </submittedName>
</protein>
<dbReference type="Gene3D" id="1.20.120.530">
    <property type="entry name" value="GntR ligand-binding domain-like"/>
    <property type="match status" value="1"/>
</dbReference>
<evidence type="ECO:0000259" key="4">
    <source>
        <dbReference type="PROSITE" id="PS50949"/>
    </source>
</evidence>
<organism evidence="5 6">
    <name type="scientific">Pusillimonas noertemannii</name>
    <dbReference type="NCBI Taxonomy" id="305977"/>
    <lineage>
        <taxon>Bacteria</taxon>
        <taxon>Pseudomonadati</taxon>
        <taxon>Pseudomonadota</taxon>
        <taxon>Betaproteobacteria</taxon>
        <taxon>Burkholderiales</taxon>
        <taxon>Alcaligenaceae</taxon>
        <taxon>Pusillimonas</taxon>
    </lineage>
</organism>
<dbReference type="PANTHER" id="PTHR43537:SF53">
    <property type="entry name" value="HTH-TYPE TRANSCRIPTIONAL REPRESSOR NANR"/>
    <property type="match status" value="1"/>
</dbReference>
<dbReference type="OrthoDB" id="5243844at2"/>
<evidence type="ECO:0000256" key="3">
    <source>
        <dbReference type="ARBA" id="ARBA00023163"/>
    </source>
</evidence>
<dbReference type="Pfam" id="PF07729">
    <property type="entry name" value="FCD"/>
    <property type="match status" value="1"/>
</dbReference>
<evidence type="ECO:0000313" key="5">
    <source>
        <dbReference type="EMBL" id="PVY61466.1"/>
    </source>
</evidence>
<dbReference type="InterPro" id="IPR011711">
    <property type="entry name" value="GntR_C"/>
</dbReference>
<dbReference type="GO" id="GO:0003677">
    <property type="term" value="F:DNA binding"/>
    <property type="evidence" value="ECO:0007669"/>
    <property type="project" value="UniProtKB-KW"/>
</dbReference>
<sequence length="254" mass="28498">MLCLDQHAERDSEIAAPRASSLLEGGLGGGEADRVYADIFDAVMDRRLLPGAKLTEATLCEVFACSRATVRAALAQLAHDKIVVLRPNRGAFVWRPSQAEMRDVFELRRDMECLLIDKLVTLTDLARRLQPLRDMVRQEHQAFECGDRISWLRLSNAFHVKLAQLAGNEVLTELMHSLCSRTTLIIAYRDTPAASTCSYIEHERILDLLAVADREGAREAMSHHLSDCEQRMLQVSSGRTDPWAAFSVKPEEQP</sequence>
<feature type="domain" description="HTH gntR-type" evidence="4">
    <location>
        <begin position="29"/>
        <end position="96"/>
    </location>
</feature>
<dbReference type="InterPro" id="IPR036390">
    <property type="entry name" value="WH_DNA-bd_sf"/>
</dbReference>
<dbReference type="Proteomes" id="UP000246145">
    <property type="component" value="Unassembled WGS sequence"/>
</dbReference>
<evidence type="ECO:0000256" key="2">
    <source>
        <dbReference type="ARBA" id="ARBA00023125"/>
    </source>
</evidence>
<dbReference type="SUPFAM" id="SSF46785">
    <property type="entry name" value="Winged helix' DNA-binding domain"/>
    <property type="match status" value="1"/>
</dbReference>
<dbReference type="InterPro" id="IPR036388">
    <property type="entry name" value="WH-like_DNA-bd_sf"/>
</dbReference>
<keyword evidence="2" id="KW-0238">DNA-binding</keyword>
<dbReference type="SMART" id="SM00345">
    <property type="entry name" value="HTH_GNTR"/>
    <property type="match status" value="1"/>
</dbReference>
<dbReference type="Gene3D" id="1.10.10.10">
    <property type="entry name" value="Winged helix-like DNA-binding domain superfamily/Winged helix DNA-binding domain"/>
    <property type="match status" value="1"/>
</dbReference>
<dbReference type="RefSeq" id="WP_017524646.1">
    <property type="nucleotide sequence ID" value="NZ_JACCEX010000004.1"/>
</dbReference>
<gene>
    <name evidence="5" type="ORF">C7440_3019</name>
</gene>
<accession>A0A2U1CKC9</accession>
<dbReference type="AlphaFoldDB" id="A0A2U1CKC9"/>
<dbReference type="Pfam" id="PF00392">
    <property type="entry name" value="GntR"/>
    <property type="match status" value="1"/>
</dbReference>
<dbReference type="EMBL" id="QEKO01000004">
    <property type="protein sequence ID" value="PVY61466.1"/>
    <property type="molecule type" value="Genomic_DNA"/>
</dbReference>
<dbReference type="InterPro" id="IPR008920">
    <property type="entry name" value="TF_FadR/GntR_C"/>
</dbReference>
<dbReference type="STRING" id="1231391.GCA_000308195_02293"/>
<dbReference type="PANTHER" id="PTHR43537">
    <property type="entry name" value="TRANSCRIPTIONAL REGULATOR, GNTR FAMILY"/>
    <property type="match status" value="1"/>
</dbReference>
<dbReference type="GO" id="GO:0003700">
    <property type="term" value="F:DNA-binding transcription factor activity"/>
    <property type="evidence" value="ECO:0007669"/>
    <property type="project" value="InterPro"/>
</dbReference>
<name>A0A2U1CKC9_9BURK</name>
<dbReference type="PROSITE" id="PS50949">
    <property type="entry name" value="HTH_GNTR"/>
    <property type="match status" value="1"/>
</dbReference>
<keyword evidence="6" id="KW-1185">Reference proteome</keyword>
<evidence type="ECO:0000313" key="6">
    <source>
        <dbReference type="Proteomes" id="UP000246145"/>
    </source>
</evidence>
<dbReference type="SUPFAM" id="SSF48008">
    <property type="entry name" value="GntR ligand-binding domain-like"/>
    <property type="match status" value="1"/>
</dbReference>
<dbReference type="SMART" id="SM00895">
    <property type="entry name" value="FCD"/>
    <property type="match status" value="1"/>
</dbReference>